<protein>
    <recommendedName>
        <fullName evidence="2">Tectonic-1-3 domain-containing protein</fullName>
    </recommendedName>
</protein>
<evidence type="ECO:0000313" key="3">
    <source>
        <dbReference type="EMBL" id="KAF2883489.1"/>
    </source>
</evidence>
<dbReference type="GO" id="GO:0060271">
    <property type="term" value="P:cilium assembly"/>
    <property type="evidence" value="ECO:0007669"/>
    <property type="project" value="TreeGrafter"/>
</dbReference>
<feature type="domain" description="Tectonic-1-3" evidence="2">
    <location>
        <begin position="109"/>
        <end position="265"/>
    </location>
</feature>
<dbReference type="GO" id="GO:0035869">
    <property type="term" value="C:ciliary transition zone"/>
    <property type="evidence" value="ECO:0007669"/>
    <property type="project" value="TreeGrafter"/>
</dbReference>
<dbReference type="EMBL" id="VTPC01090404">
    <property type="protein sequence ID" value="KAF2883489.1"/>
    <property type="molecule type" value="Genomic_DNA"/>
</dbReference>
<dbReference type="PANTHER" id="PTHR14611">
    <property type="entry name" value="TECTONIC FAMILY MEMBER"/>
    <property type="match status" value="1"/>
</dbReference>
<sequence>MYARRVQKVRYNLYHNGTEGFTRIELFLILKNLSYYFGDENFEFLQQYEVNYFWSNYTFNYTSLLSGNPGYLISKPILMGNIIFVNKTNKNVNVTYQKIQRNSLDISDIFLIIPISKKGLCSLTNRSNIPIEFGYNMIAKCKIQKILEFENENLTATDLCRNLQNVIFDYWPLLKSNLSSINRVVGNFGNANESVLTDWTTILSNKTPNQILNETVGNFTDNNTTLWCNNMITNLKIDIFHARVDFKNLRNQEKIFGITYNFGNGKKLKFHLNKHKIYFEVLIKEEIMFFDITSERIQKFIDPPSFTIRLPYDFFYPFVKVGNKGTWLSTPGAVVEAGMSTNNHYDRRGLESPENNGNNVTERI</sequence>
<name>A0A8K0CCA9_IGNLU</name>
<dbReference type="PANTHER" id="PTHR14611:SF2">
    <property type="entry name" value="TECTONIC"/>
    <property type="match status" value="1"/>
</dbReference>
<comment type="caution">
    <text evidence="3">The sequence shown here is derived from an EMBL/GenBank/DDBJ whole genome shotgun (WGS) entry which is preliminary data.</text>
</comment>
<proteinExistence type="predicted"/>
<dbReference type="Pfam" id="PF07773">
    <property type="entry name" value="TCTN_DUF1619"/>
    <property type="match status" value="1"/>
</dbReference>
<organism evidence="3 4">
    <name type="scientific">Ignelater luminosus</name>
    <name type="common">Cucubano</name>
    <name type="synonym">Pyrophorus luminosus</name>
    <dbReference type="NCBI Taxonomy" id="2038154"/>
    <lineage>
        <taxon>Eukaryota</taxon>
        <taxon>Metazoa</taxon>
        <taxon>Ecdysozoa</taxon>
        <taxon>Arthropoda</taxon>
        <taxon>Hexapoda</taxon>
        <taxon>Insecta</taxon>
        <taxon>Pterygota</taxon>
        <taxon>Neoptera</taxon>
        <taxon>Endopterygota</taxon>
        <taxon>Coleoptera</taxon>
        <taxon>Polyphaga</taxon>
        <taxon>Elateriformia</taxon>
        <taxon>Elateroidea</taxon>
        <taxon>Elateridae</taxon>
        <taxon>Agrypninae</taxon>
        <taxon>Pyrophorini</taxon>
        <taxon>Ignelater</taxon>
    </lineage>
</organism>
<accession>A0A8K0CCA9</accession>
<reference evidence="3" key="1">
    <citation type="submission" date="2019-08" db="EMBL/GenBank/DDBJ databases">
        <title>The genome of the North American firefly Photinus pyralis.</title>
        <authorList>
            <consortium name="Photinus pyralis genome working group"/>
            <person name="Fallon T.R."/>
            <person name="Sander Lower S.E."/>
            <person name="Weng J.-K."/>
        </authorList>
    </citation>
    <scope>NUCLEOTIDE SEQUENCE</scope>
    <source>
        <strain evidence="3">TRF0915ILg1</strain>
        <tissue evidence="3">Whole body</tissue>
    </source>
</reference>
<gene>
    <name evidence="3" type="ORF">ILUMI_22662</name>
</gene>
<evidence type="ECO:0000259" key="2">
    <source>
        <dbReference type="Pfam" id="PF07773"/>
    </source>
</evidence>
<feature type="compositionally biased region" description="Polar residues" evidence="1">
    <location>
        <begin position="353"/>
        <end position="364"/>
    </location>
</feature>
<feature type="region of interest" description="Disordered" evidence="1">
    <location>
        <begin position="344"/>
        <end position="364"/>
    </location>
</feature>
<dbReference type="OrthoDB" id="184109at2759"/>
<dbReference type="AlphaFoldDB" id="A0A8K0CCA9"/>
<evidence type="ECO:0000313" key="4">
    <source>
        <dbReference type="Proteomes" id="UP000801492"/>
    </source>
</evidence>
<keyword evidence="4" id="KW-1185">Reference proteome</keyword>
<dbReference type="Proteomes" id="UP000801492">
    <property type="component" value="Unassembled WGS sequence"/>
</dbReference>
<dbReference type="InterPro" id="IPR011677">
    <property type="entry name" value="TCTN1-3_dom"/>
</dbReference>
<dbReference type="InterPro" id="IPR040354">
    <property type="entry name" value="TCTN1-3"/>
</dbReference>
<evidence type="ECO:0000256" key="1">
    <source>
        <dbReference type="SAM" id="MobiDB-lite"/>
    </source>
</evidence>